<dbReference type="InterPro" id="IPR001173">
    <property type="entry name" value="Glyco_trans_2-like"/>
</dbReference>
<dbReference type="Gene3D" id="3.90.550.10">
    <property type="entry name" value="Spore Coat Polysaccharide Biosynthesis Protein SpsA, Chain A"/>
    <property type="match status" value="1"/>
</dbReference>
<evidence type="ECO:0000313" key="4">
    <source>
        <dbReference type="EMBL" id="TLS67334.1"/>
    </source>
</evidence>
<dbReference type="PANTHER" id="PTHR43685:SF3">
    <property type="entry name" value="SLR2126 PROTEIN"/>
    <property type="match status" value="1"/>
</dbReference>
<keyword evidence="1 4" id="KW-0808">Transferase</keyword>
<dbReference type="AlphaFoldDB" id="A0A5R9GW75"/>
<name>A0A5R9GW75_9PROT</name>
<dbReference type="InterPro" id="IPR027791">
    <property type="entry name" value="Galactosyl_T_C"/>
</dbReference>
<feature type="domain" description="Glycosyltransferase 2-like" evidence="2">
    <location>
        <begin position="8"/>
        <end position="112"/>
    </location>
</feature>
<reference evidence="4 5" key="1">
    <citation type="journal article" date="2019" name="Appl. Environ. Microbiol.">
        <title>Environmental Evidence and Genomic Insight of Iron-oxidizing Bacteria Preference Towards More Corrosion Resistant Stainless Steel at Higher Salinities.</title>
        <authorList>
            <person name="Garrison C.E."/>
            <person name="Price K.A."/>
            <person name="Field E.K."/>
        </authorList>
    </citation>
    <scope>NUCLEOTIDE SEQUENCE [LARGE SCALE GENOMIC DNA]</scope>
    <source>
        <strain evidence="4 5">P3</strain>
    </source>
</reference>
<proteinExistence type="predicted"/>
<sequence length="273" mass="30968">MPVSPLAVVISTYNAPDFLRLTLEGYRQQSDKAFVIYIADDGSTDETKILIERLRRNFPVPIHHIWQPDDGFRKARIHNRVIARIDEPYTLLTDGDCIPLPELVAAHRRFATDHIFISGSRVLLSATWTATLCAQSAALTTDRPTIWWLQQRFKGHINRVMPLLLPAALSPASTRLEGIRGCHLSCPTAALRQINGFDESFEGWGREDSDLTARLLHAGLKRRNLRGQPVLHLWHREFSRQQLTENDALLQACLDEKRVEALCGLKQLEESHG</sequence>
<dbReference type="Pfam" id="PF02709">
    <property type="entry name" value="Glyco_transf_7C"/>
    <property type="match status" value="1"/>
</dbReference>
<protein>
    <submittedName>
        <fullName evidence="4">Glycosyltransferase</fullName>
    </submittedName>
</protein>
<gene>
    <name evidence="4" type="ORF">FEF65_07870</name>
</gene>
<dbReference type="SUPFAM" id="SSF53448">
    <property type="entry name" value="Nucleotide-diphospho-sugar transferases"/>
    <property type="match status" value="1"/>
</dbReference>
<organism evidence="4 5">
    <name type="scientific">Mariprofundus erugo</name>
    <dbReference type="NCBI Taxonomy" id="2528639"/>
    <lineage>
        <taxon>Bacteria</taxon>
        <taxon>Pseudomonadati</taxon>
        <taxon>Pseudomonadota</taxon>
        <taxon>Candidatius Mariprofundia</taxon>
        <taxon>Mariprofundales</taxon>
        <taxon>Mariprofundaceae</taxon>
        <taxon>Mariprofundus</taxon>
    </lineage>
</organism>
<dbReference type="PANTHER" id="PTHR43685">
    <property type="entry name" value="GLYCOSYLTRANSFERASE"/>
    <property type="match status" value="1"/>
</dbReference>
<dbReference type="Proteomes" id="UP000306585">
    <property type="component" value="Unassembled WGS sequence"/>
</dbReference>
<evidence type="ECO:0000313" key="5">
    <source>
        <dbReference type="Proteomes" id="UP000306585"/>
    </source>
</evidence>
<keyword evidence="5" id="KW-1185">Reference proteome</keyword>
<comment type="caution">
    <text evidence="4">The sequence shown here is derived from an EMBL/GenBank/DDBJ whole genome shotgun (WGS) entry which is preliminary data.</text>
</comment>
<evidence type="ECO:0000259" key="2">
    <source>
        <dbReference type="Pfam" id="PF00535"/>
    </source>
</evidence>
<evidence type="ECO:0000256" key="1">
    <source>
        <dbReference type="ARBA" id="ARBA00022679"/>
    </source>
</evidence>
<evidence type="ECO:0000259" key="3">
    <source>
        <dbReference type="Pfam" id="PF02709"/>
    </source>
</evidence>
<dbReference type="InterPro" id="IPR029044">
    <property type="entry name" value="Nucleotide-diphossugar_trans"/>
</dbReference>
<dbReference type="EMBL" id="VBRY01000006">
    <property type="protein sequence ID" value="TLS67334.1"/>
    <property type="molecule type" value="Genomic_DNA"/>
</dbReference>
<dbReference type="InterPro" id="IPR050834">
    <property type="entry name" value="Glycosyltransf_2"/>
</dbReference>
<feature type="domain" description="Galactosyltransferase C-terminal" evidence="3">
    <location>
        <begin position="175"/>
        <end position="226"/>
    </location>
</feature>
<dbReference type="Pfam" id="PF00535">
    <property type="entry name" value="Glycos_transf_2"/>
    <property type="match status" value="1"/>
</dbReference>
<accession>A0A5R9GW75</accession>
<dbReference type="GO" id="GO:0016740">
    <property type="term" value="F:transferase activity"/>
    <property type="evidence" value="ECO:0007669"/>
    <property type="project" value="UniProtKB-KW"/>
</dbReference>
<dbReference type="RefSeq" id="WP_138239250.1">
    <property type="nucleotide sequence ID" value="NZ_VBRY01000006.1"/>
</dbReference>